<evidence type="ECO:0000313" key="3">
    <source>
        <dbReference type="EMBL" id="MBB5999931.1"/>
    </source>
</evidence>
<evidence type="ECO:0000313" key="4">
    <source>
        <dbReference type="Proteomes" id="UP000578077"/>
    </source>
</evidence>
<feature type="domain" description="HTH merR-type" evidence="2">
    <location>
        <begin position="2"/>
        <end position="71"/>
    </location>
</feature>
<dbReference type="Pfam" id="PF13411">
    <property type="entry name" value="MerR_1"/>
    <property type="match status" value="1"/>
</dbReference>
<dbReference type="SUPFAM" id="SSF46955">
    <property type="entry name" value="Putative DNA-binding domain"/>
    <property type="match status" value="1"/>
</dbReference>
<dbReference type="PROSITE" id="PS50937">
    <property type="entry name" value="HTH_MERR_2"/>
    <property type="match status" value="1"/>
</dbReference>
<name>A0A841EKJ2_9ACTN</name>
<proteinExistence type="predicted"/>
<dbReference type="GO" id="GO:0003677">
    <property type="term" value="F:DNA binding"/>
    <property type="evidence" value="ECO:0007669"/>
    <property type="project" value="UniProtKB-KW"/>
</dbReference>
<protein>
    <submittedName>
        <fullName evidence="3">DNA-binding transcriptional MerR regulator</fullName>
    </submittedName>
</protein>
<evidence type="ECO:0000256" key="1">
    <source>
        <dbReference type="ARBA" id="ARBA00023125"/>
    </source>
</evidence>
<accession>A0A841EKJ2</accession>
<comment type="caution">
    <text evidence="3">The sequence shown here is derived from an EMBL/GenBank/DDBJ whole genome shotgun (WGS) entry which is preliminary data.</text>
</comment>
<dbReference type="SMART" id="SM00422">
    <property type="entry name" value="HTH_MERR"/>
    <property type="match status" value="1"/>
</dbReference>
<dbReference type="PRINTS" id="PR00040">
    <property type="entry name" value="HTHMERR"/>
</dbReference>
<gene>
    <name evidence="3" type="ORF">HNR25_003682</name>
</gene>
<dbReference type="EMBL" id="JACHLY010000001">
    <property type="protein sequence ID" value="MBB5999931.1"/>
    <property type="molecule type" value="Genomic_DNA"/>
</dbReference>
<organism evidence="3 4">
    <name type="scientific">Streptomonospora salina</name>
    <dbReference type="NCBI Taxonomy" id="104205"/>
    <lineage>
        <taxon>Bacteria</taxon>
        <taxon>Bacillati</taxon>
        <taxon>Actinomycetota</taxon>
        <taxon>Actinomycetes</taxon>
        <taxon>Streptosporangiales</taxon>
        <taxon>Nocardiopsidaceae</taxon>
        <taxon>Streptomonospora</taxon>
    </lineage>
</organism>
<dbReference type="InterPro" id="IPR047057">
    <property type="entry name" value="MerR_fam"/>
</dbReference>
<reference evidence="3 4" key="1">
    <citation type="submission" date="2020-08" db="EMBL/GenBank/DDBJ databases">
        <title>Sequencing the genomes of 1000 actinobacteria strains.</title>
        <authorList>
            <person name="Klenk H.-P."/>
        </authorList>
    </citation>
    <scope>NUCLEOTIDE SEQUENCE [LARGE SCALE GENOMIC DNA]</scope>
    <source>
        <strain evidence="3 4">DSM 44593</strain>
    </source>
</reference>
<dbReference type="Gene3D" id="1.10.1660.10">
    <property type="match status" value="1"/>
</dbReference>
<evidence type="ECO:0000259" key="2">
    <source>
        <dbReference type="PROSITE" id="PS50937"/>
    </source>
</evidence>
<sequence>MAWSTRRLAELAGTTVKTVRHYHAIGLLEEPARAGNGYKQYGTSHLVRLLQIARLRELGMPLSGVAELEESGEAFTQTLRTLDSQLSASIAHQQELRAEIADLLRHRPDPDVPAGFADVADDLTPADRAMVMISARVYDEQGLQDMRAIVAHHREADDAFDELASDATADEIRAVAARLAPALRTIHEQYPGMRTPPLGVGSRTSLQDLVQAVTELYNPAQVEVLRQAYRLALDDPTDSARDAEGQ</sequence>
<dbReference type="InterPro" id="IPR009061">
    <property type="entry name" value="DNA-bd_dom_put_sf"/>
</dbReference>
<dbReference type="AlphaFoldDB" id="A0A841EKJ2"/>
<dbReference type="PANTHER" id="PTHR30204">
    <property type="entry name" value="REDOX-CYCLING DRUG-SENSING TRANSCRIPTIONAL ACTIVATOR SOXR"/>
    <property type="match status" value="1"/>
</dbReference>
<keyword evidence="4" id="KW-1185">Reference proteome</keyword>
<keyword evidence="1 3" id="KW-0238">DNA-binding</keyword>
<dbReference type="InterPro" id="IPR000551">
    <property type="entry name" value="MerR-type_HTH_dom"/>
</dbReference>
<dbReference type="PANTHER" id="PTHR30204:SF93">
    <property type="entry name" value="HTH MERR-TYPE DOMAIN-CONTAINING PROTEIN"/>
    <property type="match status" value="1"/>
</dbReference>
<dbReference type="Proteomes" id="UP000578077">
    <property type="component" value="Unassembled WGS sequence"/>
</dbReference>
<dbReference type="GO" id="GO:0003700">
    <property type="term" value="F:DNA-binding transcription factor activity"/>
    <property type="evidence" value="ECO:0007669"/>
    <property type="project" value="InterPro"/>
</dbReference>
<dbReference type="RefSeq" id="WP_246463737.1">
    <property type="nucleotide sequence ID" value="NZ_BAABKT010000001.1"/>
</dbReference>